<dbReference type="eggNOG" id="COG2265">
    <property type="taxonomic scope" value="Bacteria"/>
</dbReference>
<feature type="active site" description="Proton acceptor" evidence="7">
    <location>
        <position position="357"/>
    </location>
</feature>
<comment type="catalytic activity">
    <reaction evidence="6 7">
        <text>uridine(54) in tRNA + S-adenosyl-L-methionine = 5-methyluridine(54) in tRNA + S-adenosyl-L-homocysteine + H(+)</text>
        <dbReference type="Rhea" id="RHEA:42712"/>
        <dbReference type="Rhea" id="RHEA-COMP:10167"/>
        <dbReference type="Rhea" id="RHEA-COMP:10193"/>
        <dbReference type="ChEBI" id="CHEBI:15378"/>
        <dbReference type="ChEBI" id="CHEBI:57856"/>
        <dbReference type="ChEBI" id="CHEBI:59789"/>
        <dbReference type="ChEBI" id="CHEBI:65315"/>
        <dbReference type="ChEBI" id="CHEBI:74447"/>
        <dbReference type="EC" id="2.1.1.35"/>
    </reaction>
</comment>
<evidence type="ECO:0000256" key="4">
    <source>
        <dbReference type="ARBA" id="ARBA00022694"/>
    </source>
</evidence>
<feature type="active site" evidence="9">
    <location>
        <position position="323"/>
    </location>
</feature>
<keyword evidence="2 7" id="KW-0808">Transferase</keyword>
<feature type="active site" description="Nucleophile" evidence="7 8">
    <location>
        <position position="323"/>
    </location>
</feature>
<dbReference type="GO" id="GO:0005829">
    <property type="term" value="C:cytosol"/>
    <property type="evidence" value="ECO:0007669"/>
    <property type="project" value="TreeGrafter"/>
</dbReference>
<dbReference type="InterPro" id="IPR030391">
    <property type="entry name" value="MeTrfase_TrmA_CS"/>
</dbReference>
<dbReference type="PATRIC" id="fig|1328313.3.peg.1789"/>
<organism evidence="10 11">
    <name type="scientific">Catenovulum agarivorans DS-2</name>
    <dbReference type="NCBI Taxonomy" id="1328313"/>
    <lineage>
        <taxon>Bacteria</taxon>
        <taxon>Pseudomonadati</taxon>
        <taxon>Pseudomonadota</taxon>
        <taxon>Gammaproteobacteria</taxon>
        <taxon>Alteromonadales</taxon>
        <taxon>Alteromonadaceae</taxon>
        <taxon>Catenovulum</taxon>
    </lineage>
</organism>
<feature type="binding site" evidence="7 8">
    <location>
        <position position="238"/>
    </location>
    <ligand>
        <name>S-adenosyl-L-methionine</name>
        <dbReference type="ChEBI" id="CHEBI:59789"/>
    </ligand>
</feature>
<keyword evidence="4 7" id="KW-0819">tRNA processing</keyword>
<dbReference type="InterPro" id="IPR029063">
    <property type="entry name" value="SAM-dependent_MTases_sf"/>
</dbReference>
<evidence type="ECO:0000256" key="9">
    <source>
        <dbReference type="PROSITE-ProRule" id="PRU10015"/>
    </source>
</evidence>
<gene>
    <name evidence="7" type="primary">trmA</name>
    <name evidence="10" type="ORF">DS2_08755</name>
</gene>
<feature type="binding site" evidence="7">
    <location>
        <position position="222"/>
    </location>
    <ligand>
        <name>S-adenosyl-L-methionine</name>
        <dbReference type="ChEBI" id="CHEBI:59789"/>
    </ligand>
</feature>
<dbReference type="PROSITE" id="PS51687">
    <property type="entry name" value="SAM_MT_RNA_M5U"/>
    <property type="match status" value="1"/>
</dbReference>
<comment type="similarity">
    <text evidence="7">Belongs to the class I-like SAM-binding methyltransferase superfamily. RNA M5U methyltransferase family. TrmA subfamily.</text>
</comment>
<dbReference type="FunFam" id="2.40.50.1070:FF:000001">
    <property type="entry name" value="tRNA/tmRNA (uracil-C(5))-methyltransferase"/>
    <property type="match status" value="1"/>
</dbReference>
<comment type="caution">
    <text evidence="10">The sequence shown here is derived from an EMBL/GenBank/DDBJ whole genome shotgun (WGS) entry which is preliminary data.</text>
</comment>
<dbReference type="InterPro" id="IPR011869">
    <property type="entry name" value="TrmA_MeTrfase"/>
</dbReference>
<dbReference type="GO" id="GO:0019843">
    <property type="term" value="F:rRNA binding"/>
    <property type="evidence" value="ECO:0007669"/>
    <property type="project" value="TreeGrafter"/>
</dbReference>
<evidence type="ECO:0000256" key="3">
    <source>
        <dbReference type="ARBA" id="ARBA00022691"/>
    </source>
</evidence>
<sequence length="365" mass="42088">MRVNQIDPNQYGKLLSDKVQHTLTYFAGIEVPKPSVVESVKQNYRLRAEFRVWHQDEDSFYIMFDPETKEKYRVDYYLPGSELLNKLMQAVRQAFLVNPELRYKLYQVDFLTSLSGEALVSLIYHKPLDDRWQNEAKILKQQLNEITKVNLIGRARKTKILLDQDYIIETFDVNGQQLSYKQIENSFTQPNGFINQKMLEWAANISHQLNGDLLELYCGNGNFSLALACKFNRVLATEIARSSVKAAQFNISLNNIDNVVIGQSSAEDFSAAYFEGKSVKSLKDIKLSDYQFSTILVDPPRAGLDRDTEQLVSKFDNILYISCNPETLANNIRAIQSTHQVQDICLFDQFPYTHHIESAVWLTKR</sequence>
<dbReference type="Gene3D" id="3.40.50.150">
    <property type="entry name" value="Vaccinia Virus protein VP39"/>
    <property type="match status" value="1"/>
</dbReference>
<dbReference type="HAMAP" id="MF_01011">
    <property type="entry name" value="RNA_methyltr_TrmA"/>
    <property type="match status" value="1"/>
</dbReference>
<feature type="binding site" evidence="7 8">
    <location>
        <position position="298"/>
    </location>
    <ligand>
        <name>S-adenosyl-L-methionine</name>
        <dbReference type="ChEBI" id="CHEBI:59789"/>
    </ligand>
</feature>
<dbReference type="InterPro" id="IPR010280">
    <property type="entry name" value="U5_MeTrfase_fam"/>
</dbReference>
<dbReference type="FunFam" id="3.40.50.150:FF:000012">
    <property type="entry name" value="tRNA/tmRNA (uracil-C(5))-methyltransferase"/>
    <property type="match status" value="1"/>
</dbReference>
<dbReference type="RefSeq" id="WP_035014352.1">
    <property type="nucleotide sequence ID" value="NZ_ARZY01000013.1"/>
</dbReference>
<feature type="binding site" evidence="7 8">
    <location>
        <position position="189"/>
    </location>
    <ligand>
        <name>S-adenosyl-L-methionine</name>
        <dbReference type="ChEBI" id="CHEBI:59789"/>
    </ligand>
</feature>
<dbReference type="CDD" id="cd02440">
    <property type="entry name" value="AdoMet_MTases"/>
    <property type="match status" value="1"/>
</dbReference>
<dbReference type="PROSITE" id="PS01231">
    <property type="entry name" value="TRMA_2"/>
    <property type="match status" value="1"/>
</dbReference>
<dbReference type="Gene3D" id="2.40.50.1070">
    <property type="match status" value="1"/>
</dbReference>
<dbReference type="EMBL" id="ARZY01000013">
    <property type="protein sequence ID" value="EWH10351.1"/>
    <property type="molecule type" value="Genomic_DNA"/>
</dbReference>
<dbReference type="STRING" id="1328313.DS2_08755"/>
<keyword evidence="11" id="KW-1185">Reference proteome</keyword>
<evidence type="ECO:0000256" key="1">
    <source>
        <dbReference type="ARBA" id="ARBA00022603"/>
    </source>
</evidence>
<comment type="function">
    <text evidence="7">Dual-specificity methyltransferase that catalyzes the formation of 5-methyluridine at position 54 (m5U54) in all tRNAs, and that of position 341 (m5U341) in tmRNA (transfer-mRNA).</text>
</comment>
<keyword evidence="1 7" id="KW-0489">Methyltransferase</keyword>
<dbReference type="PROSITE" id="PS01230">
    <property type="entry name" value="TRMA_1"/>
    <property type="match status" value="1"/>
</dbReference>
<dbReference type="GO" id="GO:0000049">
    <property type="term" value="F:tRNA binding"/>
    <property type="evidence" value="ECO:0007669"/>
    <property type="project" value="TreeGrafter"/>
</dbReference>
<dbReference type="OrthoDB" id="9804590at2"/>
<evidence type="ECO:0000313" key="10">
    <source>
        <dbReference type="EMBL" id="EWH10351.1"/>
    </source>
</evidence>
<accession>W7QEJ8</accession>
<dbReference type="PANTHER" id="PTHR47790:SF2">
    <property type="entry name" value="TRNA_TMRNA (URACIL-C(5))-METHYLTRANSFERASE"/>
    <property type="match status" value="1"/>
</dbReference>
<dbReference type="Pfam" id="PF05958">
    <property type="entry name" value="tRNA_U5-meth_tr"/>
    <property type="match status" value="1"/>
</dbReference>
<evidence type="ECO:0000256" key="5">
    <source>
        <dbReference type="ARBA" id="ARBA00051255"/>
    </source>
</evidence>
<dbReference type="NCBIfam" id="TIGR02143">
    <property type="entry name" value="trmA_only"/>
    <property type="match status" value="1"/>
</dbReference>
<dbReference type="AlphaFoldDB" id="W7QEJ8"/>
<evidence type="ECO:0000313" key="11">
    <source>
        <dbReference type="Proteomes" id="UP000019276"/>
    </source>
</evidence>
<keyword evidence="3 7" id="KW-0949">S-adenosyl-L-methionine</keyword>
<dbReference type="InterPro" id="IPR030390">
    <property type="entry name" value="MeTrfase_TrmA_AS"/>
</dbReference>
<dbReference type="PANTHER" id="PTHR47790">
    <property type="entry name" value="TRNA/TMRNA (URACIL-C(5))-METHYLTRANSFERASE"/>
    <property type="match status" value="1"/>
</dbReference>
<name>W7QEJ8_9ALTE</name>
<reference evidence="10 11" key="1">
    <citation type="journal article" date="2014" name="Genome Announc.">
        <title>Draft Genome Sequence of the Agar-Degrading Bacterium Catenovulum sp. Strain DS-2, Isolated from Intestines of Haliotis diversicolor.</title>
        <authorList>
            <person name="Shan D."/>
            <person name="Li X."/>
            <person name="Gu Z."/>
            <person name="Wei G."/>
            <person name="Gao Z."/>
            <person name="Shao Z."/>
        </authorList>
    </citation>
    <scope>NUCLEOTIDE SEQUENCE [LARGE SCALE GENOMIC DNA]</scope>
    <source>
        <strain evidence="10 11">DS-2</strain>
    </source>
</reference>
<dbReference type="Proteomes" id="UP000019276">
    <property type="component" value="Unassembled WGS sequence"/>
</dbReference>
<dbReference type="GO" id="GO:0030488">
    <property type="term" value="P:tRNA methylation"/>
    <property type="evidence" value="ECO:0007669"/>
    <property type="project" value="UniProtKB-UniRule"/>
</dbReference>
<comment type="catalytic activity">
    <reaction evidence="5 7">
        <text>uridine(341) in tmRNA + S-adenosyl-L-methionine = 5-methyluridine(341) in tmRNA + S-adenosyl-L-homocysteine + H(+)</text>
        <dbReference type="Rhea" id="RHEA:43612"/>
        <dbReference type="Rhea" id="RHEA-COMP:10630"/>
        <dbReference type="Rhea" id="RHEA-COMP:10631"/>
        <dbReference type="ChEBI" id="CHEBI:15378"/>
        <dbReference type="ChEBI" id="CHEBI:57856"/>
        <dbReference type="ChEBI" id="CHEBI:59789"/>
        <dbReference type="ChEBI" id="CHEBI:65315"/>
        <dbReference type="ChEBI" id="CHEBI:74447"/>
    </reaction>
</comment>
<evidence type="ECO:0000256" key="6">
    <source>
        <dbReference type="ARBA" id="ARBA00052788"/>
    </source>
</evidence>
<evidence type="ECO:0000256" key="2">
    <source>
        <dbReference type="ARBA" id="ARBA00022679"/>
    </source>
</evidence>
<proteinExistence type="inferred from homology"/>
<dbReference type="GO" id="GO:0030697">
    <property type="term" value="F:tRNA (uracil(54)-C5)-methyltransferase activity, S-adenosyl methionine-dependent"/>
    <property type="evidence" value="ECO:0007669"/>
    <property type="project" value="UniProtKB-UniRule"/>
</dbReference>
<evidence type="ECO:0000256" key="8">
    <source>
        <dbReference type="PROSITE-ProRule" id="PRU01024"/>
    </source>
</evidence>
<dbReference type="EC" id="2.1.1.35" evidence="7"/>
<evidence type="ECO:0000256" key="7">
    <source>
        <dbReference type="HAMAP-Rule" id="MF_01011"/>
    </source>
</evidence>
<dbReference type="SUPFAM" id="SSF53335">
    <property type="entry name" value="S-adenosyl-L-methionine-dependent methyltransferases"/>
    <property type="match status" value="1"/>
</dbReference>
<protein>
    <recommendedName>
        <fullName evidence="7">tRNA/tmRNA (uracil-C(5))-methyltransferase</fullName>
        <ecNumber evidence="7">2.1.1.35</ecNumber>
    </recommendedName>
    <alternativeName>
        <fullName evidence="7">tRNA (uracil(54)-C(5))-methyltransferase</fullName>
    </alternativeName>
    <alternativeName>
        <fullName evidence="7">tRNA(m5U54)-methyltransferase</fullName>
        <shortName evidence="7">RUMT</shortName>
    </alternativeName>
    <alternativeName>
        <fullName evidence="7">tmRNA (uracil(341)-C(5))-methyltransferase</fullName>
    </alternativeName>
</protein>
<feature type="binding site" evidence="7 8">
    <location>
        <position position="217"/>
    </location>
    <ligand>
        <name>S-adenosyl-L-methionine</name>
        <dbReference type="ChEBI" id="CHEBI:59789"/>
    </ligand>
</feature>